<keyword evidence="2" id="KW-0812">Transmembrane</keyword>
<dbReference type="AlphaFoldDB" id="A0AB33ID24"/>
<sequence>MRFSGSPATRSSAGRWFIVALTLIGLLGQLALQGLASPGETPRTAILRLTGIDISPRAVVSGHLPGHEMSGMHMGHGSSADGHHVMPMPDHHGHSGEEHHHDSDCPLCPLLLFFGILLNATVFLPAVSEVWLSMRRFFAQPRAPPAFTLLLPPATGPPLAI</sequence>
<accession>A0AB33ID24</accession>
<evidence type="ECO:0000256" key="1">
    <source>
        <dbReference type="SAM" id="MobiDB-lite"/>
    </source>
</evidence>
<keyword evidence="2" id="KW-1133">Transmembrane helix</keyword>
<protein>
    <recommendedName>
        <fullName evidence="5">DUF2946 domain-containing protein</fullName>
    </recommendedName>
</protein>
<feature type="compositionally biased region" description="Basic and acidic residues" evidence="1">
    <location>
        <begin position="81"/>
        <end position="100"/>
    </location>
</feature>
<name>A0AB33ID24_ACEAC</name>
<feature type="transmembrane region" description="Helical" evidence="2">
    <location>
        <begin position="110"/>
        <end position="132"/>
    </location>
</feature>
<feature type="region of interest" description="Disordered" evidence="1">
    <location>
        <begin position="75"/>
        <end position="100"/>
    </location>
</feature>
<evidence type="ECO:0000313" key="3">
    <source>
        <dbReference type="EMBL" id="BCK74858.1"/>
    </source>
</evidence>
<reference evidence="3 4" key="1">
    <citation type="journal article" date="2011" name="Microbiology">
        <title>Transcriptome response to different carbon sources in Acetobacter aceti.</title>
        <authorList>
            <person name="Sakurai K."/>
            <person name="Arai H."/>
            <person name="Ishii M."/>
            <person name="Igarashi Y."/>
        </authorList>
    </citation>
    <scope>NUCLEOTIDE SEQUENCE [LARGE SCALE GENOMIC DNA]</scope>
    <source>
        <strain evidence="3 4">NBRC 14818</strain>
    </source>
</reference>
<evidence type="ECO:0000313" key="4">
    <source>
        <dbReference type="Proteomes" id="UP000516424"/>
    </source>
</evidence>
<gene>
    <name evidence="3" type="ORF">EMQ_0464</name>
</gene>
<organism evidence="3 4">
    <name type="scientific">Acetobacter aceti NBRC 14818</name>
    <dbReference type="NCBI Taxonomy" id="887700"/>
    <lineage>
        <taxon>Bacteria</taxon>
        <taxon>Pseudomonadati</taxon>
        <taxon>Pseudomonadota</taxon>
        <taxon>Alphaproteobacteria</taxon>
        <taxon>Acetobacterales</taxon>
        <taxon>Acetobacteraceae</taxon>
        <taxon>Acetobacter</taxon>
        <taxon>Acetobacter subgen. Acetobacter</taxon>
    </lineage>
</organism>
<dbReference type="RefSeq" id="WP_010665767.1">
    <property type="nucleotide sequence ID" value="NZ_AP023410.1"/>
</dbReference>
<dbReference type="EMBL" id="AP023410">
    <property type="protein sequence ID" value="BCK74858.1"/>
    <property type="molecule type" value="Genomic_DNA"/>
</dbReference>
<evidence type="ECO:0000256" key="2">
    <source>
        <dbReference type="SAM" id="Phobius"/>
    </source>
</evidence>
<proteinExistence type="predicted"/>
<dbReference type="Pfam" id="PF11162">
    <property type="entry name" value="DUF2946"/>
    <property type="match status" value="1"/>
</dbReference>
<dbReference type="Proteomes" id="UP000516424">
    <property type="component" value="Chromosome"/>
</dbReference>
<keyword evidence="4" id="KW-1185">Reference proteome</keyword>
<keyword evidence="2" id="KW-0472">Membrane</keyword>
<evidence type="ECO:0008006" key="5">
    <source>
        <dbReference type="Google" id="ProtNLM"/>
    </source>
</evidence>
<dbReference type="InterPro" id="IPR021333">
    <property type="entry name" value="DUF2946"/>
</dbReference>